<dbReference type="EMBL" id="HG793193">
    <property type="protein sequence ID" value="CRL30808.1"/>
    <property type="molecule type" value="Genomic_DNA"/>
</dbReference>
<dbReference type="Proteomes" id="UP000053732">
    <property type="component" value="Unassembled WGS sequence"/>
</dbReference>
<feature type="region of interest" description="Disordered" evidence="1">
    <location>
        <begin position="1"/>
        <end position="20"/>
    </location>
</feature>
<keyword evidence="3" id="KW-1185">Reference proteome</keyword>
<feature type="compositionally biased region" description="Polar residues" evidence="1">
    <location>
        <begin position="80"/>
        <end position="92"/>
    </location>
</feature>
<gene>
    <name evidence="2" type="ORF">PCAMFM013_S060g000018</name>
</gene>
<sequence>MDNTFSGQDADDEDEGGDPNLFLDLLTEQIVYLPEHGTIDPLMAPSATGGAAPPADTSFEDFQPMNGTYGFTDAAILNPPESTENYVDHSSL</sequence>
<feature type="region of interest" description="Disordered" evidence="1">
    <location>
        <begin position="72"/>
        <end position="92"/>
    </location>
</feature>
<proteinExistence type="predicted"/>
<dbReference type="AlphaFoldDB" id="A0A0G4PWS7"/>
<protein>
    <submittedName>
        <fullName evidence="2">Str. FM013</fullName>
    </submittedName>
</protein>
<name>A0A0G4PWS7_PENC3</name>
<evidence type="ECO:0000256" key="1">
    <source>
        <dbReference type="SAM" id="MobiDB-lite"/>
    </source>
</evidence>
<reference evidence="2 3" key="1">
    <citation type="journal article" date="2014" name="Nat. Commun.">
        <title>Multiple recent horizontal transfers of a large genomic region in cheese making fungi.</title>
        <authorList>
            <person name="Cheeseman K."/>
            <person name="Ropars J."/>
            <person name="Renault P."/>
            <person name="Dupont J."/>
            <person name="Gouzy J."/>
            <person name="Branca A."/>
            <person name="Abraham A.L."/>
            <person name="Ceppi M."/>
            <person name="Conseiller E."/>
            <person name="Debuchy R."/>
            <person name="Malagnac F."/>
            <person name="Goarin A."/>
            <person name="Silar P."/>
            <person name="Lacoste S."/>
            <person name="Sallet E."/>
            <person name="Bensimon A."/>
            <person name="Giraud T."/>
            <person name="Brygoo Y."/>
        </authorList>
    </citation>
    <scope>NUCLEOTIDE SEQUENCE [LARGE SCALE GENOMIC DNA]</scope>
    <source>
        <strain evidence="3">FM 013</strain>
    </source>
</reference>
<evidence type="ECO:0000313" key="2">
    <source>
        <dbReference type="EMBL" id="CRL30808.1"/>
    </source>
</evidence>
<evidence type="ECO:0000313" key="3">
    <source>
        <dbReference type="Proteomes" id="UP000053732"/>
    </source>
</evidence>
<organism evidence="2 3">
    <name type="scientific">Penicillium camemberti (strain FM 013)</name>
    <dbReference type="NCBI Taxonomy" id="1429867"/>
    <lineage>
        <taxon>Eukaryota</taxon>
        <taxon>Fungi</taxon>
        <taxon>Dikarya</taxon>
        <taxon>Ascomycota</taxon>
        <taxon>Pezizomycotina</taxon>
        <taxon>Eurotiomycetes</taxon>
        <taxon>Eurotiomycetidae</taxon>
        <taxon>Eurotiales</taxon>
        <taxon>Aspergillaceae</taxon>
        <taxon>Penicillium</taxon>
    </lineage>
</organism>
<accession>A0A0G4PWS7</accession>